<evidence type="ECO:0000256" key="8">
    <source>
        <dbReference type="ARBA" id="ARBA00023306"/>
    </source>
</evidence>
<dbReference type="Proteomes" id="UP001501337">
    <property type="component" value="Unassembled WGS sequence"/>
</dbReference>
<dbReference type="PANTHER" id="PTHR35851">
    <property type="entry name" value="CELL DIVISION PROTEIN FTSQ"/>
    <property type="match status" value="1"/>
</dbReference>
<evidence type="ECO:0000256" key="5">
    <source>
        <dbReference type="ARBA" id="ARBA00022692"/>
    </source>
</evidence>
<dbReference type="PROSITE" id="PS51779">
    <property type="entry name" value="POTRA"/>
    <property type="match status" value="1"/>
</dbReference>
<keyword evidence="8" id="KW-0131">Cell cycle</keyword>
<dbReference type="GO" id="GO:0051301">
    <property type="term" value="P:cell division"/>
    <property type="evidence" value="ECO:0007669"/>
    <property type="project" value="UniProtKB-KW"/>
</dbReference>
<dbReference type="PANTHER" id="PTHR35851:SF1">
    <property type="entry name" value="CELL DIVISION PROTEIN FTSQ"/>
    <property type="match status" value="1"/>
</dbReference>
<evidence type="ECO:0000259" key="9">
    <source>
        <dbReference type="PROSITE" id="PS51779"/>
    </source>
</evidence>
<gene>
    <name evidence="10" type="ORF">GCM10022278_00500</name>
</gene>
<reference evidence="11" key="1">
    <citation type="journal article" date="2019" name="Int. J. Syst. Evol. Microbiol.">
        <title>The Global Catalogue of Microorganisms (GCM) 10K type strain sequencing project: providing services to taxonomists for standard genome sequencing and annotation.</title>
        <authorList>
            <consortium name="The Broad Institute Genomics Platform"/>
            <consortium name="The Broad Institute Genome Sequencing Center for Infectious Disease"/>
            <person name="Wu L."/>
            <person name="Ma J."/>
        </authorList>
    </citation>
    <scope>NUCLEOTIDE SEQUENCE [LARGE SCALE GENOMIC DNA]</scope>
    <source>
        <strain evidence="11">JCM 17555</strain>
    </source>
</reference>
<dbReference type="InterPro" id="IPR034746">
    <property type="entry name" value="POTRA"/>
</dbReference>
<evidence type="ECO:0000256" key="7">
    <source>
        <dbReference type="ARBA" id="ARBA00023136"/>
    </source>
</evidence>
<keyword evidence="11" id="KW-1185">Reference proteome</keyword>
<dbReference type="Gene3D" id="3.40.50.11690">
    <property type="entry name" value="Cell division protein FtsQ/DivIB"/>
    <property type="match status" value="1"/>
</dbReference>
<evidence type="ECO:0000313" key="10">
    <source>
        <dbReference type="EMBL" id="GAA3945208.1"/>
    </source>
</evidence>
<organism evidence="10 11">
    <name type="scientific">Allohahella marinimesophila</name>
    <dbReference type="NCBI Taxonomy" id="1054972"/>
    <lineage>
        <taxon>Bacteria</taxon>
        <taxon>Pseudomonadati</taxon>
        <taxon>Pseudomonadota</taxon>
        <taxon>Gammaproteobacteria</taxon>
        <taxon>Oceanospirillales</taxon>
        <taxon>Hahellaceae</taxon>
        <taxon>Allohahella</taxon>
    </lineage>
</organism>
<evidence type="ECO:0000256" key="2">
    <source>
        <dbReference type="ARBA" id="ARBA00022475"/>
    </source>
</evidence>
<sequence length="297" mass="32306">MHGGIFAFWLLIFGGAYAGLRALDKPVSAVELMSDNRFTSQALVDELVPSGSETSFYLYDLRQAQRNLSELPWVRSASVLRGWSGKLKVSVEEYIPAFALADLTRQSGQAPGDAETRISAFVSRDGSLVDVPAGDVFERTAAGISAVQSLRSAISALPVFEWSGEFPATQRQSDDFLAQYQKITRLLETGDIDLSVASLHRSAAGSWSVQLESTDSGSGSDLTPAPVSFELRLGSKDLQSRMQRFVTIYNRGLHRDAGTIAYADLRYTSGLAIGWQKQAEQDLTDKKLQGLGKNGKS</sequence>
<keyword evidence="7" id="KW-0472">Membrane</keyword>
<evidence type="ECO:0000256" key="1">
    <source>
        <dbReference type="ARBA" id="ARBA00004370"/>
    </source>
</evidence>
<evidence type="ECO:0000313" key="11">
    <source>
        <dbReference type="Proteomes" id="UP001501337"/>
    </source>
</evidence>
<dbReference type="Pfam" id="PF08478">
    <property type="entry name" value="POTRA_1"/>
    <property type="match status" value="1"/>
</dbReference>
<accession>A0ABP7NEV6</accession>
<evidence type="ECO:0000256" key="3">
    <source>
        <dbReference type="ARBA" id="ARBA00022519"/>
    </source>
</evidence>
<comment type="subcellular location">
    <subcellularLocation>
        <location evidence="1">Membrane</location>
    </subcellularLocation>
</comment>
<proteinExistence type="predicted"/>
<dbReference type="InterPro" id="IPR005548">
    <property type="entry name" value="Cell_div_FtsQ/DivIB_C"/>
</dbReference>
<evidence type="ECO:0000256" key="6">
    <source>
        <dbReference type="ARBA" id="ARBA00022989"/>
    </source>
</evidence>
<evidence type="ECO:0000256" key="4">
    <source>
        <dbReference type="ARBA" id="ARBA00022618"/>
    </source>
</evidence>
<dbReference type="EMBL" id="BAABBO010000001">
    <property type="protein sequence ID" value="GAA3945208.1"/>
    <property type="molecule type" value="Genomic_DNA"/>
</dbReference>
<comment type="caution">
    <text evidence="10">The sequence shown here is derived from an EMBL/GenBank/DDBJ whole genome shotgun (WGS) entry which is preliminary data.</text>
</comment>
<keyword evidence="6" id="KW-1133">Transmembrane helix</keyword>
<protein>
    <submittedName>
        <fullName evidence="10">Cell division protein FtsQ/DivIB</fullName>
    </submittedName>
</protein>
<name>A0ABP7NEV6_9GAMM</name>
<dbReference type="InterPro" id="IPR013685">
    <property type="entry name" value="POTRA_FtsQ_type"/>
</dbReference>
<keyword evidence="5" id="KW-0812">Transmembrane</keyword>
<feature type="domain" description="POTRA" evidence="9">
    <location>
        <begin position="25"/>
        <end position="94"/>
    </location>
</feature>
<keyword evidence="4 10" id="KW-0132">Cell division</keyword>
<keyword evidence="2" id="KW-1003">Cell membrane</keyword>
<dbReference type="InterPro" id="IPR026579">
    <property type="entry name" value="FtsQ"/>
</dbReference>
<dbReference type="Gene3D" id="3.10.20.310">
    <property type="entry name" value="membrane protein fhac"/>
    <property type="match status" value="1"/>
</dbReference>
<keyword evidence="3" id="KW-0997">Cell inner membrane</keyword>
<dbReference type="InterPro" id="IPR045335">
    <property type="entry name" value="FtsQ_C_sf"/>
</dbReference>
<dbReference type="Pfam" id="PF03799">
    <property type="entry name" value="FtsQ_DivIB_C"/>
    <property type="match status" value="1"/>
</dbReference>